<dbReference type="AlphaFoldDB" id="A0A2G5BI42"/>
<proteinExistence type="predicted"/>
<sequence>MPSSAAIVLEMLVRPVNKPPPVLRLCAKQLLREKHTIFPLTQPKWSVDTLLRKPDNINQHHDLDRDLSQREIKHLHDLSGLCMPDSVETPKEFAKVSADVNRLRDFLSHIRVVSKSEDLSTVQPLVRISEAVEFTANEPNGNLISTDDINLRDGRKALQMAEQSSGPYFIVED</sequence>
<dbReference type="OrthoDB" id="5522061at2759"/>
<dbReference type="Proteomes" id="UP000242474">
    <property type="component" value="Unassembled WGS sequence"/>
</dbReference>
<protein>
    <submittedName>
        <fullName evidence="1">Uncharacterized protein</fullName>
    </submittedName>
</protein>
<accession>A0A2G5BI42</accession>
<gene>
    <name evidence="1" type="ORF">COEREDRAFT_85123</name>
</gene>
<dbReference type="EMBL" id="KZ303489">
    <property type="protein sequence ID" value="PIA18665.1"/>
    <property type="molecule type" value="Genomic_DNA"/>
</dbReference>
<evidence type="ECO:0000313" key="1">
    <source>
        <dbReference type="EMBL" id="PIA18665.1"/>
    </source>
</evidence>
<evidence type="ECO:0000313" key="2">
    <source>
        <dbReference type="Proteomes" id="UP000242474"/>
    </source>
</evidence>
<reference evidence="1 2" key="1">
    <citation type="journal article" date="2015" name="Genome Biol. Evol.">
        <title>Phylogenomic analyses indicate that early fungi evolved digesting cell walls of algal ancestors of land plants.</title>
        <authorList>
            <person name="Chang Y."/>
            <person name="Wang S."/>
            <person name="Sekimoto S."/>
            <person name="Aerts A.L."/>
            <person name="Choi C."/>
            <person name="Clum A."/>
            <person name="LaButti K.M."/>
            <person name="Lindquist E.A."/>
            <person name="Yee Ngan C."/>
            <person name="Ohm R.A."/>
            <person name="Salamov A.A."/>
            <person name="Grigoriev I.V."/>
            <person name="Spatafora J.W."/>
            <person name="Berbee M.L."/>
        </authorList>
    </citation>
    <scope>NUCLEOTIDE SEQUENCE [LARGE SCALE GENOMIC DNA]</scope>
    <source>
        <strain evidence="1 2">NRRL 1564</strain>
    </source>
</reference>
<keyword evidence="2" id="KW-1185">Reference proteome</keyword>
<organism evidence="1 2">
    <name type="scientific">Coemansia reversa (strain ATCC 12441 / NRRL 1564)</name>
    <dbReference type="NCBI Taxonomy" id="763665"/>
    <lineage>
        <taxon>Eukaryota</taxon>
        <taxon>Fungi</taxon>
        <taxon>Fungi incertae sedis</taxon>
        <taxon>Zoopagomycota</taxon>
        <taxon>Kickxellomycotina</taxon>
        <taxon>Kickxellomycetes</taxon>
        <taxon>Kickxellales</taxon>
        <taxon>Kickxellaceae</taxon>
        <taxon>Coemansia</taxon>
    </lineage>
</organism>
<name>A0A2G5BI42_COERN</name>